<feature type="transmembrane region" description="Helical" evidence="5">
    <location>
        <begin position="138"/>
        <end position="160"/>
    </location>
</feature>
<evidence type="ECO:0000256" key="4">
    <source>
        <dbReference type="ARBA" id="ARBA00023136"/>
    </source>
</evidence>
<evidence type="ECO:0000259" key="6">
    <source>
        <dbReference type="PROSITE" id="PS50850"/>
    </source>
</evidence>
<feature type="transmembrane region" description="Helical" evidence="5">
    <location>
        <begin position="336"/>
        <end position="355"/>
    </location>
</feature>
<dbReference type="InterPro" id="IPR036259">
    <property type="entry name" value="MFS_trans_sf"/>
</dbReference>
<protein>
    <submittedName>
        <fullName evidence="7">General substrate transporter</fullName>
    </submittedName>
</protein>
<comment type="subcellular location">
    <subcellularLocation>
        <location evidence="1">Cell membrane</location>
        <topology evidence="1">Multi-pass membrane protein</topology>
    </subcellularLocation>
</comment>
<dbReference type="SUPFAM" id="SSF103473">
    <property type="entry name" value="MFS general substrate transporter"/>
    <property type="match status" value="1"/>
</dbReference>
<feature type="domain" description="Major facilitator superfamily (MFS) profile" evidence="6">
    <location>
        <begin position="14"/>
        <end position="390"/>
    </location>
</feature>
<name>A0A1Z4KJ57_ANAVA</name>
<dbReference type="PANTHER" id="PTHR23531:SF1">
    <property type="entry name" value="QUINOLENE RESISTANCE PROTEIN NORA"/>
    <property type="match status" value="1"/>
</dbReference>
<evidence type="ECO:0000313" key="8">
    <source>
        <dbReference type="Proteomes" id="UP000217507"/>
    </source>
</evidence>
<dbReference type="InterPro" id="IPR052714">
    <property type="entry name" value="MFS_Exporter"/>
</dbReference>
<organism evidence="7 8">
    <name type="scientific">Trichormus variabilis NIES-23</name>
    <dbReference type="NCBI Taxonomy" id="1973479"/>
    <lineage>
        <taxon>Bacteria</taxon>
        <taxon>Bacillati</taxon>
        <taxon>Cyanobacteriota</taxon>
        <taxon>Cyanophyceae</taxon>
        <taxon>Nostocales</taxon>
        <taxon>Nostocaceae</taxon>
        <taxon>Trichormus</taxon>
    </lineage>
</organism>
<evidence type="ECO:0000256" key="3">
    <source>
        <dbReference type="ARBA" id="ARBA00022989"/>
    </source>
</evidence>
<feature type="transmembrane region" description="Helical" evidence="5">
    <location>
        <begin position="300"/>
        <end position="324"/>
    </location>
</feature>
<reference evidence="7 8" key="1">
    <citation type="submission" date="2017-06" db="EMBL/GenBank/DDBJ databases">
        <title>Genome sequencing of cyanobaciteial culture collection at National Institute for Environmental Studies (NIES).</title>
        <authorList>
            <person name="Hirose Y."/>
            <person name="Shimura Y."/>
            <person name="Fujisawa T."/>
            <person name="Nakamura Y."/>
            <person name="Kawachi M."/>
        </authorList>
    </citation>
    <scope>NUCLEOTIDE SEQUENCE [LARGE SCALE GENOMIC DNA]</scope>
    <source>
        <strain evidence="7 8">NIES-23</strain>
    </source>
</reference>
<feature type="transmembrane region" description="Helical" evidence="5">
    <location>
        <begin position="166"/>
        <end position="187"/>
    </location>
</feature>
<dbReference type="InterPro" id="IPR011701">
    <property type="entry name" value="MFS"/>
</dbReference>
<feature type="transmembrane region" description="Helical" evidence="5">
    <location>
        <begin position="245"/>
        <end position="265"/>
    </location>
</feature>
<feature type="transmembrane region" description="Helical" evidence="5">
    <location>
        <begin position="104"/>
        <end position="126"/>
    </location>
</feature>
<proteinExistence type="predicted"/>
<keyword evidence="2 5" id="KW-0812">Transmembrane</keyword>
<dbReference type="AlphaFoldDB" id="A0A1Z4KJ57"/>
<dbReference type="CDD" id="cd17489">
    <property type="entry name" value="MFS_YfcJ_like"/>
    <property type="match status" value="1"/>
</dbReference>
<dbReference type="InterPro" id="IPR020846">
    <property type="entry name" value="MFS_dom"/>
</dbReference>
<keyword evidence="3 5" id="KW-1133">Transmembrane helix</keyword>
<dbReference type="Pfam" id="PF07690">
    <property type="entry name" value="MFS_1"/>
    <property type="match status" value="1"/>
</dbReference>
<gene>
    <name evidence="7" type="ORF">NIES23_18010</name>
</gene>
<feature type="transmembrane region" description="Helical" evidence="5">
    <location>
        <begin position="367"/>
        <end position="385"/>
    </location>
</feature>
<evidence type="ECO:0000256" key="1">
    <source>
        <dbReference type="ARBA" id="ARBA00004651"/>
    </source>
</evidence>
<feature type="transmembrane region" description="Helical" evidence="5">
    <location>
        <begin position="277"/>
        <end position="294"/>
    </location>
</feature>
<dbReference type="Gene3D" id="1.20.1250.20">
    <property type="entry name" value="MFS general substrate transporter like domains"/>
    <property type="match status" value="2"/>
</dbReference>
<dbReference type="GO" id="GO:0005886">
    <property type="term" value="C:plasma membrane"/>
    <property type="evidence" value="ECO:0007669"/>
    <property type="project" value="UniProtKB-SubCell"/>
</dbReference>
<dbReference type="PROSITE" id="PS50850">
    <property type="entry name" value="MFS"/>
    <property type="match status" value="1"/>
</dbReference>
<feature type="transmembrane region" description="Helical" evidence="5">
    <location>
        <begin position="79"/>
        <end position="98"/>
    </location>
</feature>
<keyword evidence="4 5" id="KW-0472">Membrane</keyword>
<sequence>MKAFNTFDASLRLNLLILFTAGLLFWSSTATFLPTLPLYIEDVGGSKQEIGIVMGGFAIGLLVFRPMLGRLADQNGRKLLLLIGTIVATTAPFGYLAFKSIPLLMLVRVFHGVSIAAFTTGYSALIADLAPMAIRGEIISYMSLTAPLGLAIGPALGGYLQASIGYPILFLIASELAFLGLLGAIQVSNPPMPQHRQATEKDSNFWQLLSSPRVRVPTLVMLLIGIAIGAVHIFLPLFIKSTGVEFNAGLFFTIAAIGSFSLRVFAGKASDRFGRGLFITFGIMAYMLSSFLLWQANSAISFAIAAVAEGCGGGTMISMMTTMMADRSLPQERGRIFSICIAGLDLGIAIAAPILGFIAEATGYRSMFAYTTALTFLALLIFLTSSSKNLTNSLRFALGRGQDVYSLHNSN</sequence>
<evidence type="ECO:0000313" key="7">
    <source>
        <dbReference type="EMBL" id="BAY69011.1"/>
    </source>
</evidence>
<dbReference type="EMBL" id="AP018216">
    <property type="protein sequence ID" value="BAY69011.1"/>
    <property type="molecule type" value="Genomic_DNA"/>
</dbReference>
<dbReference type="GO" id="GO:0022857">
    <property type="term" value="F:transmembrane transporter activity"/>
    <property type="evidence" value="ECO:0007669"/>
    <property type="project" value="InterPro"/>
</dbReference>
<accession>A0A1Z4KJ57</accession>
<evidence type="ECO:0000256" key="2">
    <source>
        <dbReference type="ARBA" id="ARBA00022692"/>
    </source>
</evidence>
<evidence type="ECO:0000256" key="5">
    <source>
        <dbReference type="SAM" id="Phobius"/>
    </source>
</evidence>
<dbReference type="PANTHER" id="PTHR23531">
    <property type="entry name" value="QUINOLENE RESISTANCE PROTEIN NORA"/>
    <property type="match status" value="1"/>
</dbReference>
<feature type="transmembrane region" description="Helical" evidence="5">
    <location>
        <begin position="219"/>
        <end position="239"/>
    </location>
</feature>
<feature type="transmembrane region" description="Helical" evidence="5">
    <location>
        <begin position="50"/>
        <end position="67"/>
    </location>
</feature>
<dbReference type="Proteomes" id="UP000217507">
    <property type="component" value="Chromosome"/>
</dbReference>